<gene>
    <name evidence="1" type="ORF">IEQ44_07950</name>
</gene>
<dbReference type="EMBL" id="JADCSA010000006">
    <property type="protein sequence ID" value="MBE7324582.1"/>
    <property type="molecule type" value="Genomic_DNA"/>
</dbReference>
<organism evidence="1 2">
    <name type="scientific">Nocardioides malaquae</name>
    <dbReference type="NCBI Taxonomy" id="2773426"/>
    <lineage>
        <taxon>Bacteria</taxon>
        <taxon>Bacillati</taxon>
        <taxon>Actinomycetota</taxon>
        <taxon>Actinomycetes</taxon>
        <taxon>Propionibacteriales</taxon>
        <taxon>Nocardioidaceae</taxon>
        <taxon>Nocardioides</taxon>
    </lineage>
</organism>
<evidence type="ECO:0000313" key="2">
    <source>
        <dbReference type="Proteomes" id="UP000756387"/>
    </source>
</evidence>
<proteinExistence type="predicted"/>
<name>A0ABR9RSN8_9ACTN</name>
<dbReference type="RefSeq" id="WP_193637909.1">
    <property type="nucleotide sequence ID" value="NZ_JADCSA010000006.1"/>
</dbReference>
<accession>A0ABR9RSN8</accession>
<reference evidence="1 2" key="1">
    <citation type="submission" date="2020-10" db="EMBL/GenBank/DDBJ databases">
        <title>Nocardioides sp. isolated from sludge.</title>
        <authorList>
            <person name="Zhang X."/>
        </authorList>
    </citation>
    <scope>NUCLEOTIDE SEQUENCE [LARGE SCALE GENOMIC DNA]</scope>
    <source>
        <strain evidence="1 2">Y6</strain>
    </source>
</reference>
<keyword evidence="2" id="KW-1185">Reference proteome</keyword>
<dbReference type="Proteomes" id="UP000756387">
    <property type="component" value="Unassembled WGS sequence"/>
</dbReference>
<evidence type="ECO:0000313" key="1">
    <source>
        <dbReference type="EMBL" id="MBE7324582.1"/>
    </source>
</evidence>
<protein>
    <submittedName>
        <fullName evidence="1">Uncharacterized protein</fullName>
    </submittedName>
</protein>
<comment type="caution">
    <text evidence="1">The sequence shown here is derived from an EMBL/GenBank/DDBJ whole genome shotgun (WGS) entry which is preliminary data.</text>
</comment>
<sequence>MSRFDELVWSAALNGAAPSLPSLVAGSAGRPSECVVFETVIVAEEVEPLDLLSGGHTVNVGQRSVMLVSDRDGDFVLVAEPAGAEGVFHIVGSTPSSDARWQRIERRIRSSAPNLVPCFLNHNDFADIGSALSEFGTVEVRTLSARHRRDPKSINLSWKRDEYQLRPDHRAAIEEAEEQEASLRSLRLYLAESEGLDLHVRRVSGATFYSGNFEVFNSVVLPRLANAADRRRRLMHDRQRRAGAPVPEPIEVVLPIDRFKGADDTAKILDHIAKVSHLSHAVLHRNPYFHLSVTDHHDGSNFDVMVTSADRIQITPGFRASPGAFTELAQYLGDWFAADRISEAATEQAFSIYDLISR</sequence>